<comment type="caution">
    <text evidence="1">The sequence shown here is derived from an EMBL/GenBank/DDBJ whole genome shotgun (WGS) entry which is preliminary data.</text>
</comment>
<reference evidence="1 2" key="1">
    <citation type="submission" date="2019-09" db="EMBL/GenBank/DDBJ databases">
        <title>Genome sequence of Hymenobacter sp. M3.</title>
        <authorList>
            <person name="Srinivasan S."/>
        </authorList>
    </citation>
    <scope>NUCLEOTIDE SEQUENCE [LARGE SCALE GENOMIC DNA]</scope>
    <source>
        <strain evidence="1 2">M3</strain>
    </source>
</reference>
<dbReference type="PROSITE" id="PS51257">
    <property type="entry name" value="PROKAR_LIPOPROTEIN"/>
    <property type="match status" value="1"/>
</dbReference>
<keyword evidence="2" id="KW-1185">Reference proteome</keyword>
<evidence type="ECO:0000313" key="1">
    <source>
        <dbReference type="EMBL" id="KAA9327556.1"/>
    </source>
</evidence>
<name>A0A7L4ZTI5_9BACT</name>
<accession>A0A7L4ZTI5</accession>
<dbReference type="EMBL" id="VTWU01000006">
    <property type="protein sequence ID" value="KAA9327556.1"/>
    <property type="molecule type" value="Genomic_DNA"/>
</dbReference>
<gene>
    <name evidence="1" type="ORF">F0P96_16375</name>
</gene>
<evidence type="ECO:0000313" key="2">
    <source>
        <dbReference type="Proteomes" id="UP000326380"/>
    </source>
</evidence>
<protein>
    <submittedName>
        <fullName evidence="1">Uncharacterized protein</fullName>
    </submittedName>
</protein>
<organism evidence="1 2">
    <name type="scientific">Hymenobacter busanensis</name>
    <dbReference type="NCBI Taxonomy" id="2607656"/>
    <lineage>
        <taxon>Bacteria</taxon>
        <taxon>Pseudomonadati</taxon>
        <taxon>Bacteroidota</taxon>
        <taxon>Cytophagia</taxon>
        <taxon>Cytophagales</taxon>
        <taxon>Hymenobacteraceae</taxon>
        <taxon>Hymenobacter</taxon>
    </lineage>
</organism>
<dbReference type="RefSeq" id="WP_151080003.1">
    <property type="nucleotide sequence ID" value="NZ_CP047647.1"/>
</dbReference>
<dbReference type="AlphaFoldDB" id="A0A7L4ZTI5"/>
<proteinExistence type="predicted"/>
<sequence>MKKLSVYLSLAMAFAGLAACEKNLEEVAQPKAQSVAAAATAQSPKQLLTASTWRQTDFATTHLDAASQQVVTSSLFARFKPAQRDNITQFTTDGRYVLDEGASKVNDAVAQQKNGTYSLSEDGKTLNVTLPDIQRHYTVEELSDNKLRLKLTDGEGASAVSYITTFTH</sequence>
<dbReference type="Proteomes" id="UP000326380">
    <property type="component" value="Unassembled WGS sequence"/>
</dbReference>